<dbReference type="InParanoid" id="A0A0C3D619"/>
<dbReference type="Proteomes" id="UP000054321">
    <property type="component" value="Unassembled WGS sequence"/>
</dbReference>
<dbReference type="AlphaFoldDB" id="A0A0C3D619"/>
<dbReference type="EMBL" id="KN832870">
    <property type="protein sequence ID" value="KIN06759.1"/>
    <property type="molecule type" value="Genomic_DNA"/>
</dbReference>
<keyword evidence="2" id="KW-1185">Reference proteome</keyword>
<organism evidence="1 2">
    <name type="scientific">Oidiodendron maius (strain Zn)</name>
    <dbReference type="NCBI Taxonomy" id="913774"/>
    <lineage>
        <taxon>Eukaryota</taxon>
        <taxon>Fungi</taxon>
        <taxon>Dikarya</taxon>
        <taxon>Ascomycota</taxon>
        <taxon>Pezizomycotina</taxon>
        <taxon>Leotiomycetes</taxon>
        <taxon>Leotiomycetes incertae sedis</taxon>
        <taxon>Myxotrichaceae</taxon>
        <taxon>Oidiodendron</taxon>
    </lineage>
</organism>
<name>A0A0C3D619_OIDMZ</name>
<protein>
    <submittedName>
        <fullName evidence="1">Uncharacterized protein</fullName>
    </submittedName>
</protein>
<evidence type="ECO:0000313" key="2">
    <source>
        <dbReference type="Proteomes" id="UP000054321"/>
    </source>
</evidence>
<evidence type="ECO:0000313" key="1">
    <source>
        <dbReference type="EMBL" id="KIN06759.1"/>
    </source>
</evidence>
<dbReference type="HOGENOM" id="CLU_1384514_0_0_1"/>
<sequence length="197" mass="22142">MPMLRRGGQIQENGYAFWFISYRWLLSHLKEAIITLISQLFDKDKHPENAAKVYILDKLFKVANTEEQYKNGEIDGTVCICIAYSNAIAVDDPNPRELNAPVKNEAIPLLSIRAPGGLTLPADTTQNRPLQLGNPGACDTARTVTARHFGQPQLEYHSLSDDGSYLTRGFQPSDHYDSGNQYTANRTAWWSHEFAPM</sequence>
<reference evidence="2" key="2">
    <citation type="submission" date="2015-01" db="EMBL/GenBank/DDBJ databases">
        <title>Evolutionary Origins and Diversification of the Mycorrhizal Mutualists.</title>
        <authorList>
            <consortium name="DOE Joint Genome Institute"/>
            <consortium name="Mycorrhizal Genomics Consortium"/>
            <person name="Kohler A."/>
            <person name="Kuo A."/>
            <person name="Nagy L.G."/>
            <person name="Floudas D."/>
            <person name="Copeland A."/>
            <person name="Barry K.W."/>
            <person name="Cichocki N."/>
            <person name="Veneault-Fourrey C."/>
            <person name="LaButti K."/>
            <person name="Lindquist E.A."/>
            <person name="Lipzen A."/>
            <person name="Lundell T."/>
            <person name="Morin E."/>
            <person name="Murat C."/>
            <person name="Riley R."/>
            <person name="Ohm R."/>
            <person name="Sun H."/>
            <person name="Tunlid A."/>
            <person name="Henrissat B."/>
            <person name="Grigoriev I.V."/>
            <person name="Hibbett D.S."/>
            <person name="Martin F."/>
        </authorList>
    </citation>
    <scope>NUCLEOTIDE SEQUENCE [LARGE SCALE GENOMIC DNA]</scope>
    <source>
        <strain evidence="2">Zn</strain>
    </source>
</reference>
<accession>A0A0C3D619</accession>
<proteinExistence type="predicted"/>
<reference evidence="1 2" key="1">
    <citation type="submission" date="2014-04" db="EMBL/GenBank/DDBJ databases">
        <authorList>
            <consortium name="DOE Joint Genome Institute"/>
            <person name="Kuo A."/>
            <person name="Martino E."/>
            <person name="Perotto S."/>
            <person name="Kohler A."/>
            <person name="Nagy L.G."/>
            <person name="Floudas D."/>
            <person name="Copeland A."/>
            <person name="Barry K.W."/>
            <person name="Cichocki N."/>
            <person name="Veneault-Fourrey C."/>
            <person name="LaButti K."/>
            <person name="Lindquist E.A."/>
            <person name="Lipzen A."/>
            <person name="Lundell T."/>
            <person name="Morin E."/>
            <person name="Murat C."/>
            <person name="Sun H."/>
            <person name="Tunlid A."/>
            <person name="Henrissat B."/>
            <person name="Grigoriev I.V."/>
            <person name="Hibbett D.S."/>
            <person name="Martin F."/>
            <person name="Nordberg H.P."/>
            <person name="Cantor M.N."/>
            <person name="Hua S.X."/>
        </authorList>
    </citation>
    <scope>NUCLEOTIDE SEQUENCE [LARGE SCALE GENOMIC DNA]</scope>
    <source>
        <strain evidence="1 2">Zn</strain>
    </source>
</reference>
<gene>
    <name evidence="1" type="ORF">OIDMADRAFT_46690</name>
</gene>